<sequence length="167" mass="19101">MKQMILLFTSMTLLLYACKESAGSHGFTIYGESDYYKDGLYCAEVKYENPFTKSSSTYQVSVEVKSGSLVHINWPNDGWLDKVNFTAQNITDGECNFKSERGYIYTVTLGAKGGDCYDDSYELQQRVNEDTVELTCPDCGEMKKVKEKYCLYCSNGLVLEDKWDRYM</sequence>
<dbReference type="RefSeq" id="WP_038985705.1">
    <property type="nucleotide sequence ID" value="NZ_JACAJN010000006.1"/>
</dbReference>
<protein>
    <submittedName>
        <fullName evidence="1">Acetyl-CoA carboxylase</fullName>
    </submittedName>
</protein>
<gene>
    <name evidence="1" type="ORF">AV926_15120</name>
</gene>
<name>A0A163WRN6_9FLAO</name>
<evidence type="ECO:0000313" key="2">
    <source>
        <dbReference type="Proteomes" id="UP000076630"/>
    </source>
</evidence>
<dbReference type="EMBL" id="LQNU01000075">
    <property type="protein sequence ID" value="KZE76738.1"/>
    <property type="molecule type" value="Genomic_DNA"/>
</dbReference>
<proteinExistence type="predicted"/>
<organism evidence="1 2">
    <name type="scientific">Myroides marinus</name>
    <dbReference type="NCBI Taxonomy" id="703342"/>
    <lineage>
        <taxon>Bacteria</taxon>
        <taxon>Pseudomonadati</taxon>
        <taxon>Bacteroidota</taxon>
        <taxon>Flavobacteriia</taxon>
        <taxon>Flavobacteriales</taxon>
        <taxon>Flavobacteriaceae</taxon>
        <taxon>Myroides</taxon>
    </lineage>
</organism>
<reference evidence="1 2" key="1">
    <citation type="submission" date="2016-01" db="EMBL/GenBank/DDBJ databases">
        <title>Whole genome sequencing of Myroides marinus L41.</title>
        <authorList>
            <person name="Hong K.W."/>
        </authorList>
    </citation>
    <scope>NUCLEOTIDE SEQUENCE [LARGE SCALE GENOMIC DNA]</scope>
    <source>
        <strain evidence="1 2">L41</strain>
    </source>
</reference>
<dbReference type="Proteomes" id="UP000076630">
    <property type="component" value="Unassembled WGS sequence"/>
</dbReference>
<evidence type="ECO:0000313" key="1">
    <source>
        <dbReference type="EMBL" id="KZE76738.1"/>
    </source>
</evidence>
<accession>A0A163WRN6</accession>
<keyword evidence="2" id="KW-1185">Reference proteome</keyword>
<dbReference type="PROSITE" id="PS51257">
    <property type="entry name" value="PROKAR_LIPOPROTEIN"/>
    <property type="match status" value="1"/>
</dbReference>
<comment type="caution">
    <text evidence="1">The sequence shown here is derived from an EMBL/GenBank/DDBJ whole genome shotgun (WGS) entry which is preliminary data.</text>
</comment>
<dbReference type="AlphaFoldDB" id="A0A163WRN6"/>
<dbReference type="OrthoDB" id="1377135at2"/>